<dbReference type="GO" id="GO:0005524">
    <property type="term" value="F:ATP binding"/>
    <property type="evidence" value="ECO:0007669"/>
    <property type="project" value="UniProtKB-KW"/>
</dbReference>
<dbReference type="InterPro" id="IPR027413">
    <property type="entry name" value="GROEL-like_equatorial_sf"/>
</dbReference>
<dbReference type="GO" id="GO:0140662">
    <property type="term" value="F:ATP-dependent protein folding chaperone"/>
    <property type="evidence" value="ECO:0007669"/>
    <property type="project" value="InterPro"/>
</dbReference>
<keyword evidence="6" id="KW-1185">Reference proteome</keyword>
<protein>
    <submittedName>
        <fullName evidence="5">Uncharacterized protein</fullName>
    </submittedName>
</protein>
<feature type="region of interest" description="Disordered" evidence="4">
    <location>
        <begin position="67"/>
        <end position="100"/>
    </location>
</feature>
<dbReference type="Gene3D" id="1.10.560.10">
    <property type="entry name" value="GroEL-like equatorial domain"/>
    <property type="match status" value="1"/>
</dbReference>
<dbReference type="EMBL" id="QXJC01000004">
    <property type="protein sequence ID" value="RID97839.1"/>
    <property type="molecule type" value="Genomic_DNA"/>
</dbReference>
<gene>
    <name evidence="5" type="ORF">D3F03_11360</name>
</gene>
<feature type="compositionally biased region" description="Gly residues" evidence="4">
    <location>
        <begin position="90"/>
        <end position="100"/>
    </location>
</feature>
<name>A0A398C4B2_9BURK</name>
<sequence length="100" mass="10821">MTANQLFFRDEVHGRIRCGLDALAEATQVALGPRGRTVILDRDHGWPQIADSGVLAAKSVKLEHWFENRGAHQRPDRQRPVTQAPAGHGVACGGQAGDMA</sequence>
<evidence type="ECO:0000313" key="6">
    <source>
        <dbReference type="Proteomes" id="UP000266302"/>
    </source>
</evidence>
<evidence type="ECO:0000256" key="2">
    <source>
        <dbReference type="ARBA" id="ARBA00022840"/>
    </source>
</evidence>
<dbReference type="SUPFAM" id="SSF48592">
    <property type="entry name" value="GroEL equatorial domain-like"/>
    <property type="match status" value="1"/>
</dbReference>
<organism evidence="5 6">
    <name type="scientific">Simplicispira hankyongi</name>
    <dbReference type="NCBI Taxonomy" id="2315688"/>
    <lineage>
        <taxon>Bacteria</taxon>
        <taxon>Pseudomonadati</taxon>
        <taxon>Pseudomonadota</taxon>
        <taxon>Betaproteobacteria</taxon>
        <taxon>Burkholderiales</taxon>
        <taxon>Comamonadaceae</taxon>
        <taxon>Simplicispira</taxon>
    </lineage>
</organism>
<keyword evidence="2" id="KW-0067">ATP-binding</keyword>
<comment type="caution">
    <text evidence="5">The sequence shown here is derived from an EMBL/GenBank/DDBJ whole genome shotgun (WGS) entry which is preliminary data.</text>
</comment>
<proteinExistence type="predicted"/>
<keyword evidence="3" id="KW-0143">Chaperone</keyword>
<dbReference type="Proteomes" id="UP000266302">
    <property type="component" value="Unassembled WGS sequence"/>
</dbReference>
<evidence type="ECO:0000313" key="5">
    <source>
        <dbReference type="EMBL" id="RID97839.1"/>
    </source>
</evidence>
<dbReference type="RefSeq" id="WP_119109545.1">
    <property type="nucleotide sequence ID" value="NZ_QXJC01000004.1"/>
</dbReference>
<reference evidence="5 6" key="1">
    <citation type="submission" date="2018-09" db="EMBL/GenBank/DDBJ databases">
        <title>Draft genome of Simplicispira sp. NY-02.</title>
        <authorList>
            <person name="Im W.T."/>
        </authorList>
    </citation>
    <scope>NUCLEOTIDE SEQUENCE [LARGE SCALE GENOMIC DNA]</scope>
    <source>
        <strain evidence="5 6">NY-02</strain>
    </source>
</reference>
<evidence type="ECO:0000256" key="1">
    <source>
        <dbReference type="ARBA" id="ARBA00022741"/>
    </source>
</evidence>
<evidence type="ECO:0000256" key="3">
    <source>
        <dbReference type="ARBA" id="ARBA00023186"/>
    </source>
</evidence>
<dbReference type="AlphaFoldDB" id="A0A398C4B2"/>
<dbReference type="InterPro" id="IPR017998">
    <property type="entry name" value="Chaperone_TCP-1"/>
</dbReference>
<dbReference type="PRINTS" id="PR00304">
    <property type="entry name" value="TCOMPLEXTCP1"/>
</dbReference>
<evidence type="ECO:0000256" key="4">
    <source>
        <dbReference type="SAM" id="MobiDB-lite"/>
    </source>
</evidence>
<dbReference type="OrthoDB" id="8453258at2"/>
<accession>A0A398C4B2</accession>
<keyword evidence="1" id="KW-0547">Nucleotide-binding</keyword>
<feature type="compositionally biased region" description="Basic and acidic residues" evidence="4">
    <location>
        <begin position="67"/>
        <end position="79"/>
    </location>
</feature>